<proteinExistence type="predicted"/>
<gene>
    <name evidence="3" type="ORF">EV194_103292</name>
</gene>
<dbReference type="AlphaFoldDB" id="A0A4R2GL04"/>
<dbReference type="SUPFAM" id="SSF47729">
    <property type="entry name" value="IHF-like DNA-binding proteins"/>
    <property type="match status" value="1"/>
</dbReference>
<evidence type="ECO:0000313" key="4">
    <source>
        <dbReference type="Proteomes" id="UP000295221"/>
    </source>
</evidence>
<dbReference type="NCBIfam" id="TIGR01201">
    <property type="entry name" value="HU_rel"/>
    <property type="match status" value="1"/>
</dbReference>
<keyword evidence="4" id="KW-1185">Reference proteome</keyword>
<dbReference type="InterPro" id="IPR010992">
    <property type="entry name" value="IHF-like_DNA-bd_dom_sf"/>
</dbReference>
<evidence type="ECO:0000256" key="1">
    <source>
        <dbReference type="ARBA" id="ARBA00023125"/>
    </source>
</evidence>
<sequence>MALKYKIVSTYSPGEGKKGKQLWFPKITGSSQINLREIAKILHKRSTASESDVYLIVKGLVDLIPELLADGYTVKLDELGTFRLHTKVNTSDSPESVSEKNINKLRLSFRPDNFIKEGFKNIKIEPDKSK</sequence>
<dbReference type="Proteomes" id="UP000295221">
    <property type="component" value="Unassembled WGS sequence"/>
</dbReference>
<accession>A0A4R2GL04</accession>
<dbReference type="Pfam" id="PF18291">
    <property type="entry name" value="HU-HIG"/>
    <property type="match status" value="1"/>
</dbReference>
<reference evidence="3 4" key="1">
    <citation type="submission" date="2019-03" db="EMBL/GenBank/DDBJ databases">
        <title>Genomic Encyclopedia of Type Strains, Phase IV (KMG-IV): sequencing the most valuable type-strain genomes for metagenomic binning, comparative biology and taxonomic classification.</title>
        <authorList>
            <person name="Goeker M."/>
        </authorList>
    </citation>
    <scope>NUCLEOTIDE SEQUENCE [LARGE SCALE GENOMIC DNA]</scope>
    <source>
        <strain evidence="3 4">DSM 24179</strain>
    </source>
</reference>
<dbReference type="InterPro" id="IPR005902">
    <property type="entry name" value="HU_DNA-bd_put"/>
</dbReference>
<comment type="caution">
    <text evidence="3">The sequence shown here is derived from an EMBL/GenBank/DDBJ whole genome shotgun (WGS) entry which is preliminary data.</text>
</comment>
<dbReference type="OrthoDB" id="1122369at2"/>
<dbReference type="GO" id="GO:0003677">
    <property type="term" value="F:DNA binding"/>
    <property type="evidence" value="ECO:0007669"/>
    <property type="project" value="UniProtKB-KW"/>
</dbReference>
<keyword evidence="1 3" id="KW-0238">DNA-binding</keyword>
<dbReference type="EMBL" id="SLWK01000003">
    <property type="protein sequence ID" value="TCO09379.1"/>
    <property type="molecule type" value="Genomic_DNA"/>
</dbReference>
<evidence type="ECO:0000313" key="3">
    <source>
        <dbReference type="EMBL" id="TCO09379.1"/>
    </source>
</evidence>
<feature type="domain" description="HU" evidence="2">
    <location>
        <begin position="1"/>
        <end position="125"/>
    </location>
</feature>
<evidence type="ECO:0000259" key="2">
    <source>
        <dbReference type="Pfam" id="PF18291"/>
    </source>
</evidence>
<organism evidence="3 4">
    <name type="scientific">Natronoflexus pectinivorans</name>
    <dbReference type="NCBI Taxonomy" id="682526"/>
    <lineage>
        <taxon>Bacteria</taxon>
        <taxon>Pseudomonadati</taxon>
        <taxon>Bacteroidota</taxon>
        <taxon>Bacteroidia</taxon>
        <taxon>Marinilabiliales</taxon>
        <taxon>Marinilabiliaceae</taxon>
        <taxon>Natronoflexus</taxon>
    </lineage>
</organism>
<dbReference type="InterPro" id="IPR041607">
    <property type="entry name" value="HU-HIG"/>
</dbReference>
<protein>
    <submittedName>
        <fullName evidence="3">Putative histone-like DNA-binding protein</fullName>
    </submittedName>
</protein>
<dbReference type="Gene3D" id="4.10.520.10">
    <property type="entry name" value="IHF-like DNA-binding proteins"/>
    <property type="match status" value="1"/>
</dbReference>
<name>A0A4R2GL04_9BACT</name>
<dbReference type="RefSeq" id="WP_132433276.1">
    <property type="nucleotide sequence ID" value="NZ_SLWK01000003.1"/>
</dbReference>